<name>A0ABV5FSG7_9FLAO</name>
<comment type="caution">
    <text evidence="2">The sequence shown here is derived from an EMBL/GenBank/DDBJ whole genome shotgun (WGS) entry which is preliminary data.</text>
</comment>
<evidence type="ECO:0000313" key="3">
    <source>
        <dbReference type="Proteomes" id="UP001589589"/>
    </source>
</evidence>
<dbReference type="Proteomes" id="UP001589589">
    <property type="component" value="Unassembled WGS sequence"/>
</dbReference>
<evidence type="ECO:0000313" key="2">
    <source>
        <dbReference type="EMBL" id="MFB9066502.1"/>
    </source>
</evidence>
<gene>
    <name evidence="2" type="ORF">ACFFUQ_20995</name>
</gene>
<accession>A0ABV5FSG7</accession>
<feature type="transmembrane region" description="Helical" evidence="1">
    <location>
        <begin position="12"/>
        <end position="30"/>
    </location>
</feature>
<sequence>MKPNNKKKLVLIYNYVFSPITVIIMFWILFFDGDSFSFQKIIDHKSDPKLYLAIALAIAFLLFLRHGMRFPKNDKK</sequence>
<keyword evidence="3" id="KW-1185">Reference proteome</keyword>
<keyword evidence="1" id="KW-0812">Transmembrane</keyword>
<proteinExistence type="predicted"/>
<reference evidence="2 3" key="1">
    <citation type="submission" date="2024-09" db="EMBL/GenBank/DDBJ databases">
        <authorList>
            <person name="Sun Q."/>
            <person name="Mori K."/>
        </authorList>
    </citation>
    <scope>NUCLEOTIDE SEQUENCE [LARGE SCALE GENOMIC DNA]</scope>
    <source>
        <strain evidence="2 3">CECT 7908</strain>
    </source>
</reference>
<protein>
    <submittedName>
        <fullName evidence="2">Uncharacterized protein</fullName>
    </submittedName>
</protein>
<evidence type="ECO:0000256" key="1">
    <source>
        <dbReference type="SAM" id="Phobius"/>
    </source>
</evidence>
<keyword evidence="1" id="KW-0472">Membrane</keyword>
<dbReference type="EMBL" id="JBHMEX010000071">
    <property type="protein sequence ID" value="MFB9066502.1"/>
    <property type="molecule type" value="Genomic_DNA"/>
</dbReference>
<feature type="transmembrane region" description="Helical" evidence="1">
    <location>
        <begin position="50"/>
        <end position="68"/>
    </location>
</feature>
<keyword evidence="1" id="KW-1133">Transmembrane helix</keyword>
<organism evidence="2 3">
    <name type="scientific">Flavobacterium branchiarum</name>
    <dbReference type="NCBI Taxonomy" id="1114870"/>
    <lineage>
        <taxon>Bacteria</taxon>
        <taxon>Pseudomonadati</taxon>
        <taxon>Bacteroidota</taxon>
        <taxon>Flavobacteriia</taxon>
        <taxon>Flavobacteriales</taxon>
        <taxon>Flavobacteriaceae</taxon>
        <taxon>Flavobacterium</taxon>
    </lineage>
</organism>